<dbReference type="Proteomes" id="UP001162001">
    <property type="component" value="Segment"/>
</dbReference>
<keyword evidence="1" id="KW-1133">Transmembrane helix</keyword>
<protein>
    <submittedName>
        <fullName evidence="2">Uncharacterized protein</fullName>
    </submittedName>
</protein>
<evidence type="ECO:0000256" key="1">
    <source>
        <dbReference type="SAM" id="Phobius"/>
    </source>
</evidence>
<reference evidence="2 3" key="1">
    <citation type="submission" date="2020-04" db="EMBL/GenBank/DDBJ databases">
        <title>Advantages and limits of metagenomic assembly and binning of a giant virus.</title>
        <authorList>
            <person name="Schulz F."/>
            <person name="Andreani J."/>
            <person name="Francis R."/>
            <person name="Boudjemaa H."/>
            <person name="Bou Khalil J.Y."/>
            <person name="Lee J."/>
            <person name="La Scola B."/>
            <person name="Woyke T."/>
        </authorList>
    </citation>
    <scope>NUCLEOTIDE SEQUENCE [LARGE SCALE GENOMIC DNA]</scope>
    <source>
        <strain evidence="2 3">FV1/VV64</strain>
    </source>
</reference>
<accession>A0A7D3QU96</accession>
<keyword evidence="3" id="KW-1185">Reference proteome</keyword>
<organism evidence="2 3">
    <name type="scientific">Fadolivirus FV1/VV64</name>
    <dbReference type="NCBI Taxonomy" id="3070911"/>
    <lineage>
        <taxon>Viruses</taxon>
        <taxon>Varidnaviria</taxon>
        <taxon>Bamfordvirae</taxon>
        <taxon>Nucleocytoviricota</taxon>
        <taxon>Megaviricetes</taxon>
        <taxon>Imitervirales</taxon>
        <taxon>Mimiviridae</taxon>
        <taxon>Klosneuvirinae</taxon>
        <taxon>Fadolivirus</taxon>
        <taxon>Fadolivirus algeromassiliense</taxon>
    </lineage>
</organism>
<name>A0A7D3QU96_9VIRU</name>
<keyword evidence="1" id="KW-0812">Transmembrane</keyword>
<dbReference type="EMBL" id="MT418680">
    <property type="protein sequence ID" value="QKF93943.1"/>
    <property type="molecule type" value="Genomic_DNA"/>
</dbReference>
<evidence type="ECO:0000313" key="3">
    <source>
        <dbReference type="Proteomes" id="UP001162001"/>
    </source>
</evidence>
<evidence type="ECO:0000313" key="2">
    <source>
        <dbReference type="EMBL" id="QKF93943.1"/>
    </source>
</evidence>
<sequence>MSNLLDNEFIAVVVALFIGLYALNLGKMKLPTYIKNLFNNTLFRIVFLSLMLVYRFDNSPHVALTVALVFVLTLDYLSTEQIKENFEYYEAFKSQLNN</sequence>
<proteinExistence type="predicted"/>
<keyword evidence="1" id="KW-0472">Membrane</keyword>
<gene>
    <name evidence="2" type="ORF">Fadolivirus_1_485</name>
</gene>
<feature type="transmembrane region" description="Helical" evidence="1">
    <location>
        <begin position="6"/>
        <end position="25"/>
    </location>
</feature>